<sequence>MPSRDYPLFELIRPASCNARGRPLHTQAAMNSFHFWTM</sequence>
<protein>
    <submittedName>
        <fullName evidence="1">Uncharacterized protein</fullName>
    </submittedName>
</protein>
<name>A0A242M9K0_CABSO</name>
<gene>
    <name evidence="1" type="ORF">PAMC26577_35120</name>
</gene>
<reference evidence="1 2" key="1">
    <citation type="submission" date="2017-03" db="EMBL/GenBank/DDBJ databases">
        <title>Genome analysis of strain PAMC 26577.</title>
        <authorList>
            <person name="Oh H.-M."/>
            <person name="Yang J.-A."/>
        </authorList>
    </citation>
    <scope>NUCLEOTIDE SEQUENCE [LARGE SCALE GENOMIC DNA]</scope>
    <source>
        <strain evidence="1 2">PAMC 26577</strain>
    </source>
</reference>
<accession>A0A242M9K0</accession>
<organism evidence="1 2">
    <name type="scientific">Caballeronia sordidicola</name>
    <name type="common">Burkholderia sordidicola</name>
    <dbReference type="NCBI Taxonomy" id="196367"/>
    <lineage>
        <taxon>Bacteria</taxon>
        <taxon>Pseudomonadati</taxon>
        <taxon>Pseudomonadota</taxon>
        <taxon>Betaproteobacteria</taxon>
        <taxon>Burkholderiales</taxon>
        <taxon>Burkholderiaceae</taxon>
        <taxon>Caballeronia</taxon>
    </lineage>
</organism>
<evidence type="ECO:0000313" key="1">
    <source>
        <dbReference type="EMBL" id="OTP67978.1"/>
    </source>
</evidence>
<comment type="caution">
    <text evidence="1">The sequence shown here is derived from an EMBL/GenBank/DDBJ whole genome shotgun (WGS) entry which is preliminary data.</text>
</comment>
<dbReference type="AlphaFoldDB" id="A0A242M9K0"/>
<evidence type="ECO:0000313" key="2">
    <source>
        <dbReference type="Proteomes" id="UP000195221"/>
    </source>
</evidence>
<dbReference type="Proteomes" id="UP000195221">
    <property type="component" value="Unassembled WGS sequence"/>
</dbReference>
<dbReference type="EMBL" id="NBTZ01000142">
    <property type="protein sequence ID" value="OTP67978.1"/>
    <property type="molecule type" value="Genomic_DNA"/>
</dbReference>
<proteinExistence type="predicted"/>